<proteinExistence type="predicted"/>
<dbReference type="Pfam" id="PF13432">
    <property type="entry name" value="TPR_16"/>
    <property type="match status" value="1"/>
</dbReference>
<dbReference type="RefSeq" id="WP_074632931.1">
    <property type="nucleotide sequence ID" value="NZ_FNKY01000001.1"/>
</dbReference>
<sequence length="868" mass="97211">MKKISRNDPCPCNSGRKYKHCCQQSEEARSAAQVAMRVANGHAQTPSSDPSIQAYLQTAIEYHQAGNLPQAEAIYRQILQAAPDHPGALHFLGLIARQVGKNEAAIELIGKALAFKPDYAEAHSNLGNALKDQGRLEEAIASYRKALSFKPGFTEVYANLGNALKDQGKLDEAIASYRKALMLKPDFAEIHCLLGNALNEQGKPGEAVTSYRNALTYKTDFAEAYCNLGNVLNTQGKLNEAIVSFGKALVLKPHFAEAHSNLGNALREQGKLDEAIASYRNALAHRPDYAEAYANLGNALREQGWLDEAITSYQRALKIRESPQIKNGFAQCIKNIYFTHEIPGIRFLVARAISEPWERPADLANPAISLVKLHPGIKECIARATRAWPSGLSQHELFGPPGAFAFASICDDVLLHRLLENTTVCDRELERFLTMARSSLLDKAIAEENYPVSEEKILAFYCALARQCFINEYIFAWSSEESGRARFLRERLAAALAAGSRVPVLWLVAVAAYFPLIALPSIEILLDQSWPDTVAALLVQQAREPLEELQYRAVIPRLTPIADGISRRVQKQYEENPYPRWVKLPPGARAISIDAYLSERFPFSQFQPMGLTDKNEARKNEPLEILVAGCGTGQHSIATAQRYQNAKVLAIDLSLTSLCYAKRKTREAGLENIEYAQADIMALGVVDRRFHIIESVGVLHHLADPMGGWRQLLSLLRPGGFMRLGFYSECARQNEAAAQNFITGHEYQPTPEDIRRCRQDLMSLENAGQFRQILSARDFYGMSECRDLLFHVKEHRYTLPQLKANLQELNLIFIGFSLEPGIINQYAARFPADRSQTDLDNWHVFETENPDTFTTMYQFWVQKRGQEP</sequence>
<dbReference type="Proteomes" id="UP000183471">
    <property type="component" value="Unassembled WGS sequence"/>
</dbReference>
<comment type="caution">
    <text evidence="3">The sequence shown here is derived from an EMBL/GenBank/DDBJ whole genome shotgun (WGS) entry which is preliminary data.</text>
</comment>
<feature type="repeat" description="TPR" evidence="1">
    <location>
        <begin position="120"/>
        <end position="153"/>
    </location>
</feature>
<feature type="repeat" description="TPR" evidence="1">
    <location>
        <begin position="86"/>
        <end position="119"/>
    </location>
</feature>
<evidence type="ECO:0000256" key="1">
    <source>
        <dbReference type="PROSITE-ProRule" id="PRU00339"/>
    </source>
</evidence>
<dbReference type="InterPro" id="IPR029063">
    <property type="entry name" value="SAM-dependent_MTases_sf"/>
</dbReference>
<dbReference type="CDD" id="cd02440">
    <property type="entry name" value="AdoMet_MTases"/>
    <property type="match status" value="1"/>
</dbReference>
<feature type="repeat" description="TPR" evidence="1">
    <location>
        <begin position="52"/>
        <end position="85"/>
    </location>
</feature>
<organism evidence="3 4">
    <name type="scientific">Nitrosospira multiformis</name>
    <dbReference type="NCBI Taxonomy" id="1231"/>
    <lineage>
        <taxon>Bacteria</taxon>
        <taxon>Pseudomonadati</taxon>
        <taxon>Pseudomonadota</taxon>
        <taxon>Betaproteobacteria</taxon>
        <taxon>Nitrosomonadales</taxon>
        <taxon>Nitrosomonadaceae</taxon>
        <taxon>Nitrosospira</taxon>
    </lineage>
</organism>
<feature type="repeat" description="TPR" evidence="1">
    <location>
        <begin position="290"/>
        <end position="323"/>
    </location>
</feature>
<dbReference type="PANTHER" id="PTHR44366">
    <property type="entry name" value="UDP-N-ACETYLGLUCOSAMINE--PEPTIDE N-ACETYLGLUCOSAMINYLTRANSFERASE 110 KDA SUBUNIT"/>
    <property type="match status" value="1"/>
</dbReference>
<dbReference type="EMBL" id="FNKY01000001">
    <property type="protein sequence ID" value="SDQ83348.1"/>
    <property type="molecule type" value="Genomic_DNA"/>
</dbReference>
<dbReference type="Gene3D" id="1.25.40.10">
    <property type="entry name" value="Tetratricopeptide repeat domain"/>
    <property type="match status" value="6"/>
</dbReference>
<dbReference type="PROSITE" id="PS50005">
    <property type="entry name" value="TPR"/>
    <property type="match status" value="7"/>
</dbReference>
<feature type="domain" description="Methyltransferase" evidence="2">
    <location>
        <begin position="625"/>
        <end position="720"/>
    </location>
</feature>
<feature type="repeat" description="TPR" evidence="1">
    <location>
        <begin position="222"/>
        <end position="255"/>
    </location>
</feature>
<dbReference type="SUPFAM" id="SSF103642">
    <property type="entry name" value="Sec-C motif"/>
    <property type="match status" value="1"/>
</dbReference>
<dbReference type="SMART" id="SM00028">
    <property type="entry name" value="TPR"/>
    <property type="match status" value="8"/>
</dbReference>
<dbReference type="Pfam" id="PF13414">
    <property type="entry name" value="TPR_11"/>
    <property type="match status" value="2"/>
</dbReference>
<name>A0ABY0THZ3_9PROT</name>
<dbReference type="PROSITE" id="PS50293">
    <property type="entry name" value="TPR_REGION"/>
    <property type="match status" value="5"/>
</dbReference>
<keyword evidence="4" id="KW-1185">Reference proteome</keyword>
<gene>
    <name evidence="3" type="ORF">SAMN05216402_2475</name>
</gene>
<feature type="repeat" description="TPR" evidence="1">
    <location>
        <begin position="256"/>
        <end position="289"/>
    </location>
</feature>
<dbReference type="InterPro" id="IPR004027">
    <property type="entry name" value="SEC_C_motif"/>
</dbReference>
<dbReference type="InterPro" id="IPR041698">
    <property type="entry name" value="Methyltransf_25"/>
</dbReference>
<protein>
    <submittedName>
        <fullName evidence="3">Tfp pilus assembly protein PilF</fullName>
    </submittedName>
</protein>
<evidence type="ECO:0000313" key="4">
    <source>
        <dbReference type="Proteomes" id="UP000183471"/>
    </source>
</evidence>
<dbReference type="InterPro" id="IPR019734">
    <property type="entry name" value="TPR_rpt"/>
</dbReference>
<dbReference type="Pfam" id="PF00515">
    <property type="entry name" value="TPR_1"/>
    <property type="match status" value="2"/>
</dbReference>
<keyword evidence="1" id="KW-0802">TPR repeat</keyword>
<dbReference type="SUPFAM" id="SSF48452">
    <property type="entry name" value="TPR-like"/>
    <property type="match status" value="2"/>
</dbReference>
<feature type="repeat" description="TPR" evidence="1">
    <location>
        <begin position="154"/>
        <end position="187"/>
    </location>
</feature>
<evidence type="ECO:0000313" key="3">
    <source>
        <dbReference type="EMBL" id="SDQ83348.1"/>
    </source>
</evidence>
<dbReference type="InterPro" id="IPR011990">
    <property type="entry name" value="TPR-like_helical_dom_sf"/>
</dbReference>
<accession>A0ABY0THZ3</accession>
<dbReference type="Pfam" id="PF02810">
    <property type="entry name" value="SEC-C"/>
    <property type="match status" value="1"/>
</dbReference>
<dbReference type="PANTHER" id="PTHR44366:SF1">
    <property type="entry name" value="UDP-N-ACETYLGLUCOSAMINE--PEPTIDE N-ACETYLGLUCOSAMINYLTRANSFERASE 110 KDA SUBUNIT"/>
    <property type="match status" value="1"/>
</dbReference>
<reference evidence="3 4" key="1">
    <citation type="submission" date="2016-10" db="EMBL/GenBank/DDBJ databases">
        <authorList>
            <person name="Varghese N."/>
            <person name="Submissions S."/>
        </authorList>
    </citation>
    <scope>NUCLEOTIDE SEQUENCE [LARGE SCALE GENOMIC DNA]</scope>
    <source>
        <strain evidence="3 4">Nl1</strain>
    </source>
</reference>
<dbReference type="Pfam" id="PF13649">
    <property type="entry name" value="Methyltransf_25"/>
    <property type="match status" value="1"/>
</dbReference>
<dbReference type="InterPro" id="IPR037919">
    <property type="entry name" value="OGT"/>
</dbReference>
<evidence type="ECO:0000259" key="2">
    <source>
        <dbReference type="Pfam" id="PF13649"/>
    </source>
</evidence>
<dbReference type="Gene3D" id="3.10.450.50">
    <property type="match status" value="1"/>
</dbReference>
<dbReference type="SUPFAM" id="SSF53335">
    <property type="entry name" value="S-adenosyl-L-methionine-dependent methyltransferases"/>
    <property type="match status" value="1"/>
</dbReference>
<dbReference type="Gene3D" id="3.40.50.150">
    <property type="entry name" value="Vaccinia Virus protein VP39"/>
    <property type="match status" value="1"/>
</dbReference>